<name>A0A9P8EL48_AURME</name>
<evidence type="ECO:0000256" key="1">
    <source>
        <dbReference type="SAM" id="Phobius"/>
    </source>
</evidence>
<reference evidence="2" key="1">
    <citation type="journal article" date="2021" name="J Fungi (Basel)">
        <title>Virulence traits and population genomics of the black yeast Aureobasidium melanogenum.</title>
        <authorList>
            <person name="Cernosa A."/>
            <person name="Sun X."/>
            <person name="Gostincar C."/>
            <person name="Fang C."/>
            <person name="Gunde-Cimerman N."/>
            <person name="Song Z."/>
        </authorList>
    </citation>
    <scope>NUCLEOTIDE SEQUENCE</scope>
    <source>
        <strain evidence="2">EXF-9911</strain>
    </source>
</reference>
<gene>
    <name evidence="2" type="ORF">KCU76_g6574</name>
</gene>
<comment type="caution">
    <text evidence="2">The sequence shown here is derived from an EMBL/GenBank/DDBJ whole genome shotgun (WGS) entry which is preliminary data.</text>
</comment>
<dbReference type="OrthoDB" id="440424at2759"/>
<accession>A0A9P8EL48</accession>
<reference evidence="2" key="2">
    <citation type="submission" date="2021-08" db="EMBL/GenBank/DDBJ databases">
        <authorList>
            <person name="Gostincar C."/>
            <person name="Sun X."/>
            <person name="Song Z."/>
            <person name="Gunde-Cimerman N."/>
        </authorList>
    </citation>
    <scope>NUCLEOTIDE SEQUENCE</scope>
    <source>
        <strain evidence="2">EXF-9911</strain>
    </source>
</reference>
<protein>
    <submittedName>
        <fullName evidence="2">Uncharacterized protein</fullName>
    </submittedName>
</protein>
<organism evidence="2 3">
    <name type="scientific">Aureobasidium melanogenum</name>
    <name type="common">Aureobasidium pullulans var. melanogenum</name>
    <dbReference type="NCBI Taxonomy" id="46634"/>
    <lineage>
        <taxon>Eukaryota</taxon>
        <taxon>Fungi</taxon>
        <taxon>Dikarya</taxon>
        <taxon>Ascomycota</taxon>
        <taxon>Pezizomycotina</taxon>
        <taxon>Dothideomycetes</taxon>
        <taxon>Dothideomycetidae</taxon>
        <taxon>Dothideales</taxon>
        <taxon>Saccotheciaceae</taxon>
        <taxon>Aureobasidium</taxon>
    </lineage>
</organism>
<dbReference type="EMBL" id="JAHFXF010000223">
    <property type="protein sequence ID" value="KAG9692606.1"/>
    <property type="molecule type" value="Genomic_DNA"/>
</dbReference>
<feature type="transmembrane region" description="Helical" evidence="1">
    <location>
        <begin position="152"/>
        <end position="176"/>
    </location>
</feature>
<dbReference type="AlphaFoldDB" id="A0A9P8EL48"/>
<feature type="transmembrane region" description="Helical" evidence="1">
    <location>
        <begin position="119"/>
        <end position="146"/>
    </location>
</feature>
<dbReference type="Proteomes" id="UP000779574">
    <property type="component" value="Unassembled WGS sequence"/>
</dbReference>
<keyword evidence="1" id="KW-0472">Membrane</keyword>
<keyword evidence="1" id="KW-0812">Transmembrane</keyword>
<keyword evidence="1" id="KW-1133">Transmembrane helix</keyword>
<proteinExistence type="predicted"/>
<sequence length="185" mass="20976">MPIMQQPEQPSSGILATAYNFLLRGTRFFANLCARRSDKKRQTYDWEERLAKVPDINVLEIGPEGSGTTKHITITRLLYKRLLHHLTIFFSYTSNNPQLNDLQYPKLPTKKQEPQSRHIFICGVHTAFPNMIGLVISFALAILKFFAWPLGFGVLCPIGGGLAACFQSVFGTPWLFRVLQRFAMG</sequence>
<evidence type="ECO:0000313" key="2">
    <source>
        <dbReference type="EMBL" id="KAG9692606.1"/>
    </source>
</evidence>
<feature type="non-terminal residue" evidence="2">
    <location>
        <position position="185"/>
    </location>
</feature>
<evidence type="ECO:0000313" key="3">
    <source>
        <dbReference type="Proteomes" id="UP000779574"/>
    </source>
</evidence>